<keyword evidence="6" id="KW-1133">Transmembrane helix</keyword>
<evidence type="ECO:0000313" key="10">
    <source>
        <dbReference type="Proteomes" id="UP000019805"/>
    </source>
</evidence>
<dbReference type="InterPro" id="IPR004090">
    <property type="entry name" value="Chemotax_Me-accpt_rcpt"/>
</dbReference>
<keyword evidence="10" id="KW-1185">Reference proteome</keyword>
<keyword evidence="6" id="KW-0812">Transmembrane</keyword>
<dbReference type="SMART" id="SM00283">
    <property type="entry name" value="MA"/>
    <property type="match status" value="1"/>
</dbReference>
<dbReference type="PROSITE" id="PS50111">
    <property type="entry name" value="CHEMOTAXIS_TRANSDUC_2"/>
    <property type="match status" value="1"/>
</dbReference>
<dbReference type="KEGG" id="cdn:BN940_09671"/>
<gene>
    <name evidence="9" type="ORF">BN940_09671</name>
</gene>
<feature type="compositionally biased region" description="Low complexity" evidence="5">
    <location>
        <begin position="586"/>
        <end position="598"/>
    </location>
</feature>
<dbReference type="GO" id="GO:0007165">
    <property type="term" value="P:signal transduction"/>
    <property type="evidence" value="ECO:0007669"/>
    <property type="project" value="UniProtKB-KW"/>
</dbReference>
<dbReference type="InterPro" id="IPR004089">
    <property type="entry name" value="MCPsignal_dom"/>
</dbReference>
<dbReference type="GO" id="GO:0005886">
    <property type="term" value="C:plasma membrane"/>
    <property type="evidence" value="ECO:0007669"/>
    <property type="project" value="TreeGrafter"/>
</dbReference>
<evidence type="ECO:0000313" key="9">
    <source>
        <dbReference type="EMBL" id="CDM24394.1"/>
    </source>
</evidence>
<dbReference type="PANTHER" id="PTHR43531">
    <property type="entry name" value="PROTEIN ICFG"/>
    <property type="match status" value="1"/>
</dbReference>
<dbReference type="eggNOG" id="COG0840">
    <property type="taxonomic scope" value="Bacteria"/>
</dbReference>
<dbReference type="Gene3D" id="1.10.287.950">
    <property type="entry name" value="Methyl-accepting chemotaxis protein"/>
    <property type="match status" value="1"/>
</dbReference>
<dbReference type="Pfam" id="PF12729">
    <property type="entry name" value="4HB_MCP_1"/>
    <property type="match status" value="1"/>
</dbReference>
<feature type="compositionally biased region" description="Basic and acidic residues" evidence="5">
    <location>
        <begin position="525"/>
        <end position="534"/>
    </location>
</feature>
<dbReference type="OrthoDB" id="9806477at2"/>
<keyword evidence="2" id="KW-0488">Methylation</keyword>
<evidence type="ECO:0000256" key="1">
    <source>
        <dbReference type="ARBA" id="ARBA00004370"/>
    </source>
</evidence>
<dbReference type="GO" id="GO:0004888">
    <property type="term" value="F:transmembrane signaling receptor activity"/>
    <property type="evidence" value="ECO:0007669"/>
    <property type="project" value="InterPro"/>
</dbReference>
<evidence type="ECO:0000259" key="7">
    <source>
        <dbReference type="PROSITE" id="PS50111"/>
    </source>
</evidence>
<reference evidence="9 10" key="1">
    <citation type="journal article" date="2014" name="BMC Microbiol.">
        <title>The oxygen-independent metabolism of cyclic monoterpenes in Castellaniella defragrans 65Phen.</title>
        <authorList>
            <person name="Petasch J."/>
            <person name="Disch E.M."/>
            <person name="Markert S."/>
            <person name="Becher D."/>
            <person name="Schweder T."/>
            <person name="Huttel B."/>
            <person name="Reinhardt R."/>
            <person name="Harder J."/>
        </authorList>
    </citation>
    <scope>NUCLEOTIDE SEQUENCE [LARGE SCALE GENOMIC DNA]</scope>
    <source>
        <strain evidence="9">65Phen</strain>
    </source>
</reference>
<evidence type="ECO:0000256" key="3">
    <source>
        <dbReference type="ARBA" id="ARBA00029447"/>
    </source>
</evidence>
<feature type="domain" description="HAMP" evidence="8">
    <location>
        <begin position="227"/>
        <end position="271"/>
    </location>
</feature>
<evidence type="ECO:0000256" key="2">
    <source>
        <dbReference type="ARBA" id="ARBA00022481"/>
    </source>
</evidence>
<dbReference type="GO" id="GO:0006935">
    <property type="term" value="P:chemotaxis"/>
    <property type="evidence" value="ECO:0007669"/>
    <property type="project" value="InterPro"/>
</dbReference>
<evidence type="ECO:0000256" key="4">
    <source>
        <dbReference type="PROSITE-ProRule" id="PRU00284"/>
    </source>
</evidence>
<sequence>MAQRRTLRTSTRLICGFLIVSGIAALIGALGLYATRTVNQMAETMYRRDTVGLRDTAQANQQLLMNARAIRIAALAPTAEVRDAQLRAVRQHLDNLDANLARAAQAFTTPEERNLLAQATQASREYRKHILEVADILPTEPLQQARQSVGILYGQVVPTANRLDALMAQLIERRLAQAAALSEETASIYARMVWLILGLTLGGVALGLGIGLALTRGLSRALGGEPQDVARVARAVAHGDLSTALDASRAHRDSVMRAMLHMQESLRGIVGTVRAGSDHIASGSEQIRLGNTDLAQRTERQAADITETAAAMDQISGTVSATAQAMRQAARFSTDASQAAADGGQRIESILQTMQGIQEVSHEVAGIVQVIDSIAFQTNILALNAAVEAARAGEQGRGFAVVAGEVRALAQKSALAAREITALIARSVERTDAGAREIEQASVEIRSLVDKIRQVAQLIDSADAATTEQTSGLGQINAAVSQLNDITQQNAALVQESAAAAASLSEQALQLLGVVRQFRMEKDMGPADLEHDGGGEDEGNGNGNGGVRPHPGPGTAHRPAAGTGRSLAARGIAPAGIPAPRPSGPGPASGYARSGSSPGPVPAPGHIAPRAQAAAEGIFRRARSPRPAPV</sequence>
<feature type="domain" description="Methyl-accepting transducer" evidence="7">
    <location>
        <begin position="276"/>
        <end position="505"/>
    </location>
</feature>
<dbReference type="EMBL" id="HG916765">
    <property type="protein sequence ID" value="CDM24394.1"/>
    <property type="molecule type" value="Genomic_DNA"/>
</dbReference>
<dbReference type="SUPFAM" id="SSF58104">
    <property type="entry name" value="Methyl-accepting chemotaxis protein (MCP) signaling domain"/>
    <property type="match status" value="1"/>
</dbReference>
<dbReference type="Pfam" id="PF00015">
    <property type="entry name" value="MCPsignal"/>
    <property type="match status" value="1"/>
</dbReference>
<comment type="similarity">
    <text evidence="3">Belongs to the methyl-accepting chemotaxis (MCP) protein family.</text>
</comment>
<feature type="transmembrane region" description="Helical" evidence="6">
    <location>
        <begin position="12"/>
        <end position="34"/>
    </location>
</feature>
<dbReference type="PANTHER" id="PTHR43531:SF14">
    <property type="entry name" value="METHYL-ACCEPTING CHEMOTAXIS PROTEIN I-RELATED"/>
    <property type="match status" value="1"/>
</dbReference>
<dbReference type="STRING" id="1437824.BN940_09671"/>
<dbReference type="HOGENOM" id="CLU_000445_107_16_4"/>
<protein>
    <submittedName>
        <fullName evidence="9">Methyl-accepting chemotaxis protein I</fullName>
    </submittedName>
</protein>
<accession>W8WXT6</accession>
<dbReference type="Proteomes" id="UP000019805">
    <property type="component" value="Chromosome"/>
</dbReference>
<organism evidence="9 10">
    <name type="scientific">Castellaniella defragrans (strain DSM 12143 / CCUG 39792 / 65Phen)</name>
    <name type="common">Alcaligenes defragrans</name>
    <dbReference type="NCBI Taxonomy" id="1437824"/>
    <lineage>
        <taxon>Bacteria</taxon>
        <taxon>Pseudomonadati</taxon>
        <taxon>Pseudomonadota</taxon>
        <taxon>Betaproteobacteria</taxon>
        <taxon>Burkholderiales</taxon>
        <taxon>Alcaligenaceae</taxon>
        <taxon>Castellaniella</taxon>
    </lineage>
</organism>
<evidence type="ECO:0000259" key="8">
    <source>
        <dbReference type="PROSITE" id="PS50885"/>
    </source>
</evidence>
<evidence type="ECO:0000256" key="5">
    <source>
        <dbReference type="SAM" id="MobiDB-lite"/>
    </source>
</evidence>
<dbReference type="InterPro" id="IPR051310">
    <property type="entry name" value="MCP_chemotaxis"/>
</dbReference>
<dbReference type="InterPro" id="IPR024478">
    <property type="entry name" value="HlyB_4HB_MCP"/>
</dbReference>
<feature type="region of interest" description="Disordered" evidence="5">
    <location>
        <begin position="525"/>
        <end position="630"/>
    </location>
</feature>
<dbReference type="FunFam" id="1.10.287.950:FF:000001">
    <property type="entry name" value="Methyl-accepting chemotaxis sensory transducer"/>
    <property type="match status" value="1"/>
</dbReference>
<comment type="subcellular location">
    <subcellularLocation>
        <location evidence="1">Membrane</location>
    </subcellularLocation>
</comment>
<dbReference type="InterPro" id="IPR003660">
    <property type="entry name" value="HAMP_dom"/>
</dbReference>
<evidence type="ECO:0000256" key="6">
    <source>
        <dbReference type="SAM" id="Phobius"/>
    </source>
</evidence>
<dbReference type="PRINTS" id="PR00260">
    <property type="entry name" value="CHEMTRNSDUCR"/>
</dbReference>
<dbReference type="PROSITE" id="PS50885">
    <property type="entry name" value="HAMP"/>
    <property type="match status" value="1"/>
</dbReference>
<dbReference type="AlphaFoldDB" id="W8WXT6"/>
<dbReference type="CDD" id="cd11386">
    <property type="entry name" value="MCP_signal"/>
    <property type="match status" value="1"/>
</dbReference>
<proteinExistence type="inferred from homology"/>
<keyword evidence="4" id="KW-0807">Transducer</keyword>
<keyword evidence="6" id="KW-0472">Membrane</keyword>
<name>W8WXT6_CASD6</name>